<sequence length="89" mass="10332">MRYSARWMTICDERILERLSEVETDTPKGMADSGDVRFSRQYIGERCRELTNYGMLQHLGNGVYRITETGEQYLEGEVDAEDLESEESD</sequence>
<reference evidence="1 2" key="1">
    <citation type="submission" date="2019-10" db="EMBL/GenBank/DDBJ databases">
        <title>Unraveling microbial dark matter from salterns through culturing: the case of the genus Halosegnis.</title>
        <authorList>
            <person name="Duran-Viseras A."/>
            <person name="Andrei A.-S."/>
            <person name="Vera-Gargallo B."/>
            <person name="Ghai R."/>
            <person name="Sanchez-Porro C."/>
            <person name="Ventosa A."/>
        </authorList>
    </citation>
    <scope>NUCLEOTIDE SEQUENCE [LARGE SCALE GENOMIC DNA]</scope>
    <source>
        <strain evidence="1 2">F18-79</strain>
    </source>
</reference>
<dbReference type="EMBL" id="QKKZ01000001">
    <property type="protein sequence ID" value="KAB7516514.1"/>
    <property type="molecule type" value="Genomic_DNA"/>
</dbReference>
<protein>
    <submittedName>
        <fullName evidence="1">MarR family transcriptional regulator</fullName>
    </submittedName>
</protein>
<evidence type="ECO:0000313" key="1">
    <source>
        <dbReference type="EMBL" id="KAB7516514.1"/>
    </source>
</evidence>
<dbReference type="Gene3D" id="1.10.10.10">
    <property type="entry name" value="Winged helix-like DNA-binding domain superfamily/Winged helix DNA-binding domain"/>
    <property type="match status" value="1"/>
</dbReference>
<name>A0A5N5UCT4_9EURY</name>
<dbReference type="Proteomes" id="UP000326865">
    <property type="component" value="Unassembled WGS sequence"/>
</dbReference>
<dbReference type="RefSeq" id="WP_152133533.1">
    <property type="nucleotide sequence ID" value="NZ_QKKZ01000001.1"/>
</dbReference>
<organism evidence="1 2">
    <name type="scientific">Halosegnis rubeus</name>
    <dbReference type="NCBI Taxonomy" id="2212850"/>
    <lineage>
        <taxon>Archaea</taxon>
        <taxon>Methanobacteriati</taxon>
        <taxon>Methanobacteriota</taxon>
        <taxon>Stenosarchaea group</taxon>
        <taxon>Halobacteria</taxon>
        <taxon>Halobacteriales</taxon>
        <taxon>Natronomonadaceae</taxon>
        <taxon>Halosegnis</taxon>
    </lineage>
</organism>
<keyword evidence="2" id="KW-1185">Reference proteome</keyword>
<evidence type="ECO:0000313" key="2">
    <source>
        <dbReference type="Proteomes" id="UP000326865"/>
    </source>
</evidence>
<proteinExistence type="predicted"/>
<comment type="caution">
    <text evidence="1">The sequence shown here is derived from an EMBL/GenBank/DDBJ whole genome shotgun (WGS) entry which is preliminary data.</text>
</comment>
<dbReference type="AlphaFoldDB" id="A0A5N5UCT4"/>
<dbReference type="InterPro" id="IPR036388">
    <property type="entry name" value="WH-like_DNA-bd_sf"/>
</dbReference>
<accession>A0A5N5UCT4</accession>
<gene>
    <name evidence="1" type="ORF">DM867_00205</name>
</gene>